<dbReference type="EMBL" id="PGCI01001512">
    <property type="protein sequence ID" value="PLW04613.1"/>
    <property type="molecule type" value="Genomic_DNA"/>
</dbReference>
<reference evidence="2 3" key="1">
    <citation type="submission" date="2017-11" db="EMBL/GenBank/DDBJ databases">
        <title>De novo assembly and phasing of dikaryotic genomes from two isolates of Puccinia coronata f. sp. avenae, the causal agent of oat crown rust.</title>
        <authorList>
            <person name="Miller M.E."/>
            <person name="Zhang Y."/>
            <person name="Omidvar V."/>
            <person name="Sperschneider J."/>
            <person name="Schwessinger B."/>
            <person name="Raley C."/>
            <person name="Palmer J.M."/>
            <person name="Garnica D."/>
            <person name="Upadhyaya N."/>
            <person name="Rathjen J."/>
            <person name="Taylor J.M."/>
            <person name="Park R.F."/>
            <person name="Dodds P.N."/>
            <person name="Hirsch C.D."/>
            <person name="Kianian S.F."/>
            <person name="Figueroa M."/>
        </authorList>
    </citation>
    <scope>NUCLEOTIDE SEQUENCE [LARGE SCALE GENOMIC DNA]</scope>
    <source>
        <strain evidence="2">12SD80</strain>
    </source>
</reference>
<gene>
    <name evidence="2" type="ORF">PCASD_26274</name>
    <name evidence="1" type="ORF">PCASD_26668</name>
</gene>
<name>A0A2N5TH64_9BASI</name>
<organism evidence="2 3">
    <name type="scientific">Puccinia coronata f. sp. avenae</name>
    <dbReference type="NCBI Taxonomy" id="200324"/>
    <lineage>
        <taxon>Eukaryota</taxon>
        <taxon>Fungi</taxon>
        <taxon>Dikarya</taxon>
        <taxon>Basidiomycota</taxon>
        <taxon>Pucciniomycotina</taxon>
        <taxon>Pucciniomycetes</taxon>
        <taxon>Pucciniales</taxon>
        <taxon>Pucciniaceae</taxon>
        <taxon>Puccinia</taxon>
    </lineage>
</organism>
<accession>A0A2N5TH64</accession>
<evidence type="ECO:0000313" key="3">
    <source>
        <dbReference type="Proteomes" id="UP000235392"/>
    </source>
</evidence>
<proteinExistence type="predicted"/>
<sequence length="287" mass="31650">MRLTRTLSQELRPLLPRSRSQQVIDPSWCVLTGLPASFLPTDVHRFVSSKLLPSDQASSLLQQVIYLPDLAVPWTIQANILRLSSPASVQRMRDDLRKNADAVMGSSSTSSSILKVEEIRKHRTAQKYLAALEQHDERAGHAGGRLATNPRPHPVLLAGLPANTDPVQLENTLVNHGYPLLRAAGLRPVERASAGLYWPLIDPSPQCISNAVFALASRDRSKPRGGGNTRCQVLYAPSVPIANYMVAELNHAVPAWLTSRLNIRPGPDHHPHHRQSPGWKLMAKVVH</sequence>
<evidence type="ECO:0000313" key="1">
    <source>
        <dbReference type="EMBL" id="PLW04613.1"/>
    </source>
</evidence>
<protein>
    <submittedName>
        <fullName evidence="2">Uncharacterized protein</fullName>
    </submittedName>
</protein>
<dbReference type="Proteomes" id="UP000235392">
    <property type="component" value="Unassembled WGS sequence"/>
</dbReference>
<evidence type="ECO:0000313" key="2">
    <source>
        <dbReference type="EMBL" id="PLW24833.1"/>
    </source>
</evidence>
<comment type="caution">
    <text evidence="2">The sequence shown here is derived from an EMBL/GenBank/DDBJ whole genome shotgun (WGS) entry which is preliminary data.</text>
</comment>
<dbReference type="EMBL" id="PGCI01000598">
    <property type="protein sequence ID" value="PLW24833.1"/>
    <property type="molecule type" value="Genomic_DNA"/>
</dbReference>
<dbReference type="AlphaFoldDB" id="A0A2N5TH64"/>